<dbReference type="OrthoDB" id="7869443at2759"/>
<evidence type="ECO:0000256" key="1">
    <source>
        <dbReference type="SAM" id="MobiDB-lite"/>
    </source>
</evidence>
<evidence type="ECO:0000313" key="3">
    <source>
        <dbReference type="EMBL" id="RKP02954.1"/>
    </source>
</evidence>
<feature type="chain" id="PRO_5020857099" evidence="2">
    <location>
        <begin position="23"/>
        <end position="338"/>
    </location>
</feature>
<feature type="non-terminal residue" evidence="3">
    <location>
        <position position="338"/>
    </location>
</feature>
<gene>
    <name evidence="3" type="ORF">CXG81DRAFT_17404</name>
</gene>
<feature type="compositionally biased region" description="Acidic residues" evidence="1">
    <location>
        <begin position="253"/>
        <end position="338"/>
    </location>
</feature>
<proteinExistence type="predicted"/>
<accession>A0A4P9XBY8</accession>
<feature type="signal peptide" evidence="2">
    <location>
        <begin position="1"/>
        <end position="22"/>
    </location>
</feature>
<dbReference type="Proteomes" id="UP000274922">
    <property type="component" value="Unassembled WGS sequence"/>
</dbReference>
<keyword evidence="2" id="KW-0732">Signal</keyword>
<name>A0A4P9XBY8_9FUNG</name>
<dbReference type="AlphaFoldDB" id="A0A4P9XBY8"/>
<evidence type="ECO:0000313" key="4">
    <source>
        <dbReference type="Proteomes" id="UP000274922"/>
    </source>
</evidence>
<protein>
    <submittedName>
        <fullName evidence="3">Uncharacterized protein</fullName>
    </submittedName>
</protein>
<feature type="region of interest" description="Disordered" evidence="1">
    <location>
        <begin position="245"/>
        <end position="338"/>
    </location>
</feature>
<dbReference type="EMBL" id="ML014131">
    <property type="protein sequence ID" value="RKP02954.1"/>
    <property type="molecule type" value="Genomic_DNA"/>
</dbReference>
<reference evidence="4" key="1">
    <citation type="journal article" date="2018" name="Nat. Microbiol.">
        <title>Leveraging single-cell genomics to expand the fungal tree of life.</title>
        <authorList>
            <person name="Ahrendt S.R."/>
            <person name="Quandt C.A."/>
            <person name="Ciobanu D."/>
            <person name="Clum A."/>
            <person name="Salamov A."/>
            <person name="Andreopoulos B."/>
            <person name="Cheng J.F."/>
            <person name="Woyke T."/>
            <person name="Pelin A."/>
            <person name="Henrissat B."/>
            <person name="Reynolds N.K."/>
            <person name="Benny G.L."/>
            <person name="Smith M.E."/>
            <person name="James T.Y."/>
            <person name="Grigoriev I.V."/>
        </authorList>
    </citation>
    <scope>NUCLEOTIDE SEQUENCE [LARGE SCALE GENOMIC DNA]</scope>
    <source>
        <strain evidence="4">ATCC 52028</strain>
    </source>
</reference>
<sequence>MPGSSFSLLALAGSAVVLGTMGVQVSSATPSQQQFPGIFNGTNINPDCEASSMPSFIMSYKMFVPRAKPMHVWKKIGNPYDLTWTDLTTFPDIDERVRTVMLEAVSDPQSIVASQSHLFPDTSLSGTASPYDAPDNYGYYVTSSRSRDFYNSLELLQVSVGACSPSLLTNTNDLLANNPEYRQDDDPDAWTITQVDFNVTACLTMSTFGSGRNAIAFFGEAIQRGITNLYPDATSTCLEALAAGAATTPTDEPSTDEPSTDEPSTDEPSTDEPSTDEPSTDEPSTDEPSTDEPSTDEPSIDEPSTDEPSTDEPSTDEPSTDEPSTDEPSTDEPSTDEP</sequence>
<keyword evidence="4" id="KW-1185">Reference proteome</keyword>
<evidence type="ECO:0000256" key="2">
    <source>
        <dbReference type="SAM" id="SignalP"/>
    </source>
</evidence>
<organism evidence="3 4">
    <name type="scientific">Caulochytrium protostelioides</name>
    <dbReference type="NCBI Taxonomy" id="1555241"/>
    <lineage>
        <taxon>Eukaryota</taxon>
        <taxon>Fungi</taxon>
        <taxon>Fungi incertae sedis</taxon>
        <taxon>Chytridiomycota</taxon>
        <taxon>Chytridiomycota incertae sedis</taxon>
        <taxon>Chytridiomycetes</taxon>
        <taxon>Caulochytriales</taxon>
        <taxon>Caulochytriaceae</taxon>
        <taxon>Caulochytrium</taxon>
    </lineage>
</organism>